<evidence type="ECO:0000313" key="1">
    <source>
        <dbReference type="EMBL" id="PTQ37203.1"/>
    </source>
</evidence>
<dbReference type="Proteomes" id="UP000244005">
    <property type="component" value="Unassembled WGS sequence"/>
</dbReference>
<dbReference type="EMBL" id="KZ772731">
    <property type="protein sequence ID" value="PTQ37203.1"/>
    <property type="molecule type" value="Genomic_DNA"/>
</dbReference>
<dbReference type="AlphaFoldDB" id="A0A2R6WTK4"/>
<reference evidence="2" key="1">
    <citation type="journal article" date="2017" name="Cell">
        <title>Insights into land plant evolution garnered from the Marchantia polymorpha genome.</title>
        <authorList>
            <person name="Bowman J.L."/>
            <person name="Kohchi T."/>
            <person name="Yamato K.T."/>
            <person name="Jenkins J."/>
            <person name="Shu S."/>
            <person name="Ishizaki K."/>
            <person name="Yamaoka S."/>
            <person name="Nishihama R."/>
            <person name="Nakamura Y."/>
            <person name="Berger F."/>
            <person name="Adam C."/>
            <person name="Aki S.S."/>
            <person name="Althoff F."/>
            <person name="Araki T."/>
            <person name="Arteaga-Vazquez M.A."/>
            <person name="Balasubrmanian S."/>
            <person name="Barry K."/>
            <person name="Bauer D."/>
            <person name="Boehm C.R."/>
            <person name="Briginshaw L."/>
            <person name="Caballero-Perez J."/>
            <person name="Catarino B."/>
            <person name="Chen F."/>
            <person name="Chiyoda S."/>
            <person name="Chovatia M."/>
            <person name="Davies K.M."/>
            <person name="Delmans M."/>
            <person name="Demura T."/>
            <person name="Dierschke T."/>
            <person name="Dolan L."/>
            <person name="Dorantes-Acosta A.E."/>
            <person name="Eklund D.M."/>
            <person name="Florent S.N."/>
            <person name="Flores-Sandoval E."/>
            <person name="Fujiyama A."/>
            <person name="Fukuzawa H."/>
            <person name="Galik B."/>
            <person name="Grimanelli D."/>
            <person name="Grimwood J."/>
            <person name="Grossniklaus U."/>
            <person name="Hamada T."/>
            <person name="Haseloff J."/>
            <person name="Hetherington A.J."/>
            <person name="Higo A."/>
            <person name="Hirakawa Y."/>
            <person name="Hundley H.N."/>
            <person name="Ikeda Y."/>
            <person name="Inoue K."/>
            <person name="Inoue S.I."/>
            <person name="Ishida S."/>
            <person name="Jia Q."/>
            <person name="Kakita M."/>
            <person name="Kanazawa T."/>
            <person name="Kawai Y."/>
            <person name="Kawashima T."/>
            <person name="Kennedy M."/>
            <person name="Kinose K."/>
            <person name="Kinoshita T."/>
            <person name="Kohara Y."/>
            <person name="Koide E."/>
            <person name="Komatsu K."/>
            <person name="Kopischke S."/>
            <person name="Kubo M."/>
            <person name="Kyozuka J."/>
            <person name="Lagercrantz U."/>
            <person name="Lin S.S."/>
            <person name="Lindquist E."/>
            <person name="Lipzen A.M."/>
            <person name="Lu C.W."/>
            <person name="De Luna E."/>
            <person name="Martienssen R.A."/>
            <person name="Minamino N."/>
            <person name="Mizutani M."/>
            <person name="Mizutani M."/>
            <person name="Mochizuki N."/>
            <person name="Monte I."/>
            <person name="Mosher R."/>
            <person name="Nagasaki H."/>
            <person name="Nakagami H."/>
            <person name="Naramoto S."/>
            <person name="Nishitani K."/>
            <person name="Ohtani M."/>
            <person name="Okamoto T."/>
            <person name="Okumura M."/>
            <person name="Phillips J."/>
            <person name="Pollak B."/>
            <person name="Reinders A."/>
            <person name="Rovekamp M."/>
            <person name="Sano R."/>
            <person name="Sawa S."/>
            <person name="Schmid M.W."/>
            <person name="Shirakawa M."/>
            <person name="Solano R."/>
            <person name="Spunde A."/>
            <person name="Suetsugu N."/>
            <person name="Sugano S."/>
            <person name="Sugiyama A."/>
            <person name="Sun R."/>
            <person name="Suzuki Y."/>
            <person name="Takenaka M."/>
            <person name="Takezawa D."/>
            <person name="Tomogane H."/>
            <person name="Tsuzuki M."/>
            <person name="Ueda T."/>
            <person name="Umeda M."/>
            <person name="Ward J.M."/>
            <person name="Watanabe Y."/>
            <person name="Yazaki K."/>
            <person name="Yokoyama R."/>
            <person name="Yoshitake Y."/>
            <person name="Yotsui I."/>
            <person name="Zachgo S."/>
            <person name="Schmutz J."/>
        </authorList>
    </citation>
    <scope>NUCLEOTIDE SEQUENCE [LARGE SCALE GENOMIC DNA]</scope>
    <source>
        <strain evidence="2">Tak-1</strain>
    </source>
</reference>
<accession>A0A2R6WTK4</accession>
<gene>
    <name evidence="1" type="ORF">MARPO_0059s0103</name>
</gene>
<proteinExistence type="predicted"/>
<sequence length="148" mass="16862">MDEHIQALVGSRVTSIEATEQLDGRTLVQLHLFKEGSRTVLTLEEVSYIPSCRWIENRLLVLGHMASLMQEVLKSDVVELSLLSAEGLFGRYRKTKSGRIQEWIAFTNIILRWKDYKVTFGDVECDELLTSGDWPAHIPFCEGHNADI</sequence>
<organism evidence="1 2">
    <name type="scientific">Marchantia polymorpha</name>
    <name type="common">Common liverwort</name>
    <name type="synonym">Marchantia aquatica</name>
    <dbReference type="NCBI Taxonomy" id="3197"/>
    <lineage>
        <taxon>Eukaryota</taxon>
        <taxon>Viridiplantae</taxon>
        <taxon>Streptophyta</taxon>
        <taxon>Embryophyta</taxon>
        <taxon>Marchantiophyta</taxon>
        <taxon>Marchantiopsida</taxon>
        <taxon>Marchantiidae</taxon>
        <taxon>Marchantiales</taxon>
        <taxon>Marchantiaceae</taxon>
        <taxon>Marchantia</taxon>
    </lineage>
</organism>
<protein>
    <submittedName>
        <fullName evidence="1">Uncharacterized protein</fullName>
    </submittedName>
</protein>
<name>A0A2R6WTK4_MARPO</name>
<evidence type="ECO:0000313" key="2">
    <source>
        <dbReference type="Proteomes" id="UP000244005"/>
    </source>
</evidence>
<keyword evidence="2" id="KW-1185">Reference proteome</keyword>
<dbReference type="Gramene" id="Mp6g12430.1">
    <property type="protein sequence ID" value="Mp6g12430.1.cds1"/>
    <property type="gene ID" value="Mp6g12430"/>
</dbReference>